<proteinExistence type="inferred from homology"/>
<protein>
    <submittedName>
        <fullName evidence="8">TonB-dependent receptor</fullName>
    </submittedName>
</protein>
<feature type="chain" id="PRO_5046314359" evidence="5">
    <location>
        <begin position="30"/>
        <end position="937"/>
    </location>
</feature>
<evidence type="ECO:0000256" key="4">
    <source>
        <dbReference type="RuleBase" id="RU003357"/>
    </source>
</evidence>
<evidence type="ECO:0000259" key="7">
    <source>
        <dbReference type="Pfam" id="PF07715"/>
    </source>
</evidence>
<evidence type="ECO:0000256" key="3">
    <source>
        <dbReference type="ARBA" id="ARBA00023237"/>
    </source>
</evidence>
<keyword evidence="3" id="KW-0998">Cell outer membrane</keyword>
<sequence length="937" mass="99195">MIGMLCRSRLLLSGSTMMLALAAQTPATAQTLPATAPASAAPLADATAGTPTGSEADLAAGIVVVGNRYQAATLQMRSANTVNVISAQDLEHTAVHNVAEALGMVPGINVMNTGSAFAGGVDGASRGEGMFVSVRGLNSEYNINLINGVSVAQGNPYSRGVQLSLLPPSGLQTIIVNKTSQPDMLGDAIGGTIDFRTPSAFDYAADSRGSVTIGGRVESRARAYGQNGLGWNAGADYSRKFGADHQFGVYVSGFYDIRHFANSLVGGVQESGCCDNGYDFAVQDAAGNSAPGLDPAANLIQTAANFGLSSGYTERFGGNGTFDWRPDEDTSIYLRASYARAKTDQNSQLTQIVGVNKQDGSSGTALGNGTYAPVIGAVQARFWYETNPAIATLGTVQLGMDKHAGKLTVSPSLFYSWGSNARPNHIEVAGRYAPVAYGGSTLFGYDNGYPVPLLPATVRSQLNNISGMPANGGPPEYTPQTSFQRKGGGKIDLKLDFDGGHLTFLKAGFRVETSHREITNRDYTVPGYGNAATLGDLGVIKQIYPAVWPKRYTWQVPVIDQGKVFSLFNQLGGATDATIDTCGSNPINSYNCNTQKANETVWAGYVMGQLQYGNLEIVPGVRYEHTDIKNVFWVTPTDNGTTATGAFGSNKAKFDAVLPSIAFTYRDNGGAVYRASAWTSYVRPPFLQLGGGASTSVSGGVTTITQGNPNLKAIRAINLDASGEWTIPGGGHVMLAGFYKHLAHYIYDNGSSAGIVTGSNAGVTTGTVTYQPQNGGSGHVYGIELQARQKFSALPGLLSGLGVAVNFTRQWTRVDVLGDGTRMDRIQNAPEVMANGQVFFEKGPVSLDVNYSYAGDYVSIYDTLGKNATWDDVWVRPVSRVDVHAGYTFSRMFKLDLSIANLFNTPSYWSHIGQHSLAISDIVNSGTTSLVTATMKF</sequence>
<keyword evidence="8" id="KW-0675">Receptor</keyword>
<comment type="similarity">
    <text evidence="4">Belongs to the TonB-dependent receptor family.</text>
</comment>
<dbReference type="InterPro" id="IPR036942">
    <property type="entry name" value="Beta-barrel_TonB_sf"/>
</dbReference>
<dbReference type="Gene3D" id="2.170.130.10">
    <property type="entry name" value="TonB-dependent receptor, plug domain"/>
    <property type="match status" value="1"/>
</dbReference>
<dbReference type="PANTHER" id="PTHR40980:SF4">
    <property type="entry name" value="TONB-DEPENDENT RECEPTOR-LIKE BETA-BARREL DOMAIN-CONTAINING PROTEIN"/>
    <property type="match status" value="1"/>
</dbReference>
<gene>
    <name evidence="8" type="ORF">J2792_002003</name>
</gene>
<dbReference type="NCBIfam" id="TIGR01782">
    <property type="entry name" value="TonB-Xanth-Caul"/>
    <property type="match status" value="1"/>
</dbReference>
<dbReference type="RefSeq" id="WP_309805084.1">
    <property type="nucleotide sequence ID" value="NZ_JAVDRD010000004.1"/>
</dbReference>
<dbReference type="PANTHER" id="PTHR40980">
    <property type="entry name" value="PLUG DOMAIN-CONTAINING PROTEIN"/>
    <property type="match status" value="1"/>
</dbReference>
<dbReference type="Pfam" id="PF00593">
    <property type="entry name" value="TonB_dep_Rec_b-barrel"/>
    <property type="match status" value="1"/>
</dbReference>
<dbReference type="EMBL" id="JAVDRD010000004">
    <property type="protein sequence ID" value="MDR6511131.1"/>
    <property type="molecule type" value="Genomic_DNA"/>
</dbReference>
<accession>A0ABU1MM85</accession>
<comment type="subcellular location">
    <subcellularLocation>
        <location evidence="1 4">Cell outer membrane</location>
    </subcellularLocation>
</comment>
<dbReference type="SUPFAM" id="SSF56935">
    <property type="entry name" value="Porins"/>
    <property type="match status" value="1"/>
</dbReference>
<organism evidence="8 9">
    <name type="scientific">Novosphingobium capsulatum</name>
    <dbReference type="NCBI Taxonomy" id="13688"/>
    <lineage>
        <taxon>Bacteria</taxon>
        <taxon>Pseudomonadati</taxon>
        <taxon>Pseudomonadota</taxon>
        <taxon>Alphaproteobacteria</taxon>
        <taxon>Sphingomonadales</taxon>
        <taxon>Sphingomonadaceae</taxon>
        <taxon>Novosphingobium</taxon>
    </lineage>
</organism>
<keyword evidence="4" id="KW-0798">TonB box</keyword>
<evidence type="ECO:0000313" key="8">
    <source>
        <dbReference type="EMBL" id="MDR6511131.1"/>
    </source>
</evidence>
<evidence type="ECO:0000256" key="5">
    <source>
        <dbReference type="SAM" id="SignalP"/>
    </source>
</evidence>
<keyword evidence="2 4" id="KW-0472">Membrane</keyword>
<feature type="domain" description="TonB-dependent receptor plug" evidence="7">
    <location>
        <begin position="76"/>
        <end position="192"/>
    </location>
</feature>
<evidence type="ECO:0000259" key="6">
    <source>
        <dbReference type="Pfam" id="PF00593"/>
    </source>
</evidence>
<dbReference type="Proteomes" id="UP001184150">
    <property type="component" value="Unassembled WGS sequence"/>
</dbReference>
<keyword evidence="9" id="KW-1185">Reference proteome</keyword>
<evidence type="ECO:0000313" key="9">
    <source>
        <dbReference type="Proteomes" id="UP001184150"/>
    </source>
</evidence>
<keyword evidence="5" id="KW-0732">Signal</keyword>
<evidence type="ECO:0000256" key="1">
    <source>
        <dbReference type="ARBA" id="ARBA00004442"/>
    </source>
</evidence>
<reference evidence="8 9" key="1">
    <citation type="submission" date="2023-07" db="EMBL/GenBank/DDBJ databases">
        <title>Sorghum-associated microbial communities from plants grown in Nebraska, USA.</title>
        <authorList>
            <person name="Schachtman D."/>
        </authorList>
    </citation>
    <scope>NUCLEOTIDE SEQUENCE [LARGE SCALE GENOMIC DNA]</scope>
    <source>
        <strain evidence="8 9">DS1027</strain>
    </source>
</reference>
<name>A0ABU1MM85_9SPHN</name>
<dbReference type="InterPro" id="IPR000531">
    <property type="entry name" value="Beta-barrel_TonB"/>
</dbReference>
<dbReference type="Pfam" id="PF07715">
    <property type="entry name" value="Plug"/>
    <property type="match status" value="1"/>
</dbReference>
<feature type="domain" description="TonB-dependent receptor-like beta-barrel" evidence="6">
    <location>
        <begin position="442"/>
        <end position="902"/>
    </location>
</feature>
<dbReference type="InterPro" id="IPR012910">
    <property type="entry name" value="Plug_dom"/>
</dbReference>
<dbReference type="InterPro" id="IPR037066">
    <property type="entry name" value="Plug_dom_sf"/>
</dbReference>
<dbReference type="InterPro" id="IPR010104">
    <property type="entry name" value="TonB_rcpt_bac"/>
</dbReference>
<feature type="signal peptide" evidence="5">
    <location>
        <begin position="1"/>
        <end position="29"/>
    </location>
</feature>
<dbReference type="Gene3D" id="2.40.170.20">
    <property type="entry name" value="TonB-dependent receptor, beta-barrel domain"/>
    <property type="match status" value="1"/>
</dbReference>
<evidence type="ECO:0000256" key="2">
    <source>
        <dbReference type="ARBA" id="ARBA00023136"/>
    </source>
</evidence>
<comment type="caution">
    <text evidence="8">The sequence shown here is derived from an EMBL/GenBank/DDBJ whole genome shotgun (WGS) entry which is preliminary data.</text>
</comment>